<dbReference type="EMBL" id="KU509360">
    <property type="protein sequence ID" value="ANC58159.1"/>
    <property type="molecule type" value="Genomic_DNA"/>
</dbReference>
<dbReference type="GO" id="GO:0005978">
    <property type="term" value="P:glycogen biosynthetic process"/>
    <property type="evidence" value="ECO:0007669"/>
    <property type="project" value="UniProtKB-UniRule"/>
</dbReference>
<evidence type="ECO:0000259" key="10">
    <source>
        <dbReference type="Pfam" id="PF08323"/>
    </source>
</evidence>
<dbReference type="NCBIfam" id="TIGR02095">
    <property type="entry name" value="glgA"/>
    <property type="match status" value="1"/>
</dbReference>
<comment type="catalytic activity">
    <reaction evidence="1 8">
        <text>[(1-&gt;4)-alpha-D-glucosyl](n) + ADP-alpha-D-glucose = [(1-&gt;4)-alpha-D-glucosyl](n+1) + ADP + H(+)</text>
        <dbReference type="Rhea" id="RHEA:18189"/>
        <dbReference type="Rhea" id="RHEA-COMP:9584"/>
        <dbReference type="Rhea" id="RHEA-COMP:9587"/>
        <dbReference type="ChEBI" id="CHEBI:15378"/>
        <dbReference type="ChEBI" id="CHEBI:15444"/>
        <dbReference type="ChEBI" id="CHEBI:57498"/>
        <dbReference type="ChEBI" id="CHEBI:456216"/>
        <dbReference type="EC" id="2.4.1.21"/>
    </reaction>
</comment>
<dbReference type="PANTHER" id="PTHR45825:SF11">
    <property type="entry name" value="ALPHA AMYLASE DOMAIN-CONTAINING PROTEIN"/>
    <property type="match status" value="1"/>
</dbReference>
<dbReference type="UniPathway" id="UPA00164"/>
<dbReference type="AlphaFoldDB" id="A0A1W5LCT7"/>
<proteinExistence type="inferred from homology"/>
<comment type="function">
    <text evidence="2 8">Synthesizes alpha-1,4-glucan chains using ADP-glucose.</text>
</comment>
<keyword evidence="6 8" id="KW-0808">Transferase</keyword>
<dbReference type="GO" id="GO:0004373">
    <property type="term" value="F:alpha-1,4-glucan glucosyltransferase (UDP-glucose donor) activity"/>
    <property type="evidence" value="ECO:0007669"/>
    <property type="project" value="InterPro"/>
</dbReference>
<evidence type="ECO:0000256" key="8">
    <source>
        <dbReference type="HAMAP-Rule" id="MF_00484"/>
    </source>
</evidence>
<evidence type="ECO:0000256" key="7">
    <source>
        <dbReference type="ARBA" id="ARBA00023056"/>
    </source>
</evidence>
<name>A0A1W5LCT7_9BACT</name>
<protein>
    <recommendedName>
        <fullName evidence="8">Glycogen synthase</fullName>
        <ecNumber evidence="8">2.4.1.21</ecNumber>
    </recommendedName>
    <alternativeName>
        <fullName evidence="8">Starch [bacterial glycogen] synthase</fullName>
    </alternativeName>
</protein>
<evidence type="ECO:0000259" key="9">
    <source>
        <dbReference type="Pfam" id="PF00534"/>
    </source>
</evidence>
<evidence type="ECO:0000256" key="1">
    <source>
        <dbReference type="ARBA" id="ARBA00001478"/>
    </source>
</evidence>
<keyword evidence="5 8" id="KW-0328">Glycosyltransferase</keyword>
<dbReference type="EC" id="2.4.1.21" evidence="8"/>
<reference evidence="11" key="1">
    <citation type="submission" date="2016-01" db="EMBL/GenBank/DDBJ databases">
        <title>Hydrogen oxidation by a methanotroph.</title>
        <authorList>
            <person name="Stott M.B."/>
        </authorList>
    </citation>
    <scope>NUCLEOTIDE SEQUENCE</scope>
    <source>
        <strain evidence="11">RTK17.1</strain>
    </source>
</reference>
<comment type="similarity">
    <text evidence="4 8">Belongs to the glycosyltransferase 1 family. Bacterial/plant glycogen synthase subfamily.</text>
</comment>
<sequence>MNILFISTELSPYAKTGGLGDAVASLLKALQAKGYSVGCVLPLYRSLMDRFKAMKKNGLLLKIHFGGKIVPVQVIQTQTDTGFPLFLLRSDAFFNRDFIYGPPGKEYADNFQRFVFFSKAALELAQWIKPLPKILHVHDWPTALVPLLVRHLGLPFHTVLTIHNLSYQGIFESHLFGLTGLPSIYFSLHGLEFFGKINLLKGGIIFSDWLTTVSPSYALEIQNPGYGCGLEGVIKQRAYKLTGILNGVDYSLWNPKTDPYIVQNYSLFNLKGKETCKESLLKTFFLSFDDKPLFCTLSRFIEQKGFELIIPLIRELVFNGCRFIFFGEGSSRIEKLLLEASSNYPTHVATKIGFDEILAHQIVAGADFLLMPSLFEPCGLSHLYGMKYATLPIARKTGGLADTIDGWDEQKHRGTGILFDDPTPAALLKAIKKALHIFQNKSLLSSMRKEAMKKDFSWQKCLSSYEKIYRRFDVSHSLPLCLH</sequence>
<feature type="domain" description="Glycosyl transferase family 1" evidence="9">
    <location>
        <begin position="287"/>
        <end position="437"/>
    </location>
</feature>
<dbReference type="CDD" id="cd03791">
    <property type="entry name" value="GT5_Glycogen_synthase_DULL1-like"/>
    <property type="match status" value="1"/>
</dbReference>
<dbReference type="PANTHER" id="PTHR45825">
    <property type="entry name" value="GRANULE-BOUND STARCH SYNTHASE 1, CHLOROPLASTIC/AMYLOPLASTIC"/>
    <property type="match status" value="1"/>
</dbReference>
<accession>A0A1W5LCT7</accession>
<evidence type="ECO:0000256" key="3">
    <source>
        <dbReference type="ARBA" id="ARBA00004964"/>
    </source>
</evidence>
<dbReference type="Pfam" id="PF00534">
    <property type="entry name" value="Glycos_transf_1"/>
    <property type="match status" value="1"/>
</dbReference>
<dbReference type="Pfam" id="PF08323">
    <property type="entry name" value="Glyco_transf_5"/>
    <property type="match status" value="1"/>
</dbReference>
<dbReference type="InterPro" id="IPR001296">
    <property type="entry name" value="Glyco_trans_1"/>
</dbReference>
<feature type="binding site" evidence="8">
    <location>
        <position position="15"/>
    </location>
    <ligand>
        <name>ADP-alpha-D-glucose</name>
        <dbReference type="ChEBI" id="CHEBI:57498"/>
    </ligand>
</feature>
<organism evidence="11">
    <name type="scientific">Candidatus Methylacidiphilum infernorum</name>
    <dbReference type="NCBI Taxonomy" id="511746"/>
    <lineage>
        <taxon>Bacteria</taxon>
        <taxon>Pseudomonadati</taxon>
        <taxon>Verrucomicrobiota</taxon>
        <taxon>Methylacidiphilae</taxon>
        <taxon>Methylacidiphilales</taxon>
        <taxon>Methylacidiphilaceae</taxon>
        <taxon>Methylacidiphilum (ex Ratnadevi et al. 2023)</taxon>
    </lineage>
</organism>
<dbReference type="InterPro" id="IPR011835">
    <property type="entry name" value="GS/SS"/>
</dbReference>
<keyword evidence="7 8" id="KW-0320">Glycogen biosynthesis</keyword>
<evidence type="ECO:0000256" key="6">
    <source>
        <dbReference type="ARBA" id="ARBA00022679"/>
    </source>
</evidence>
<evidence type="ECO:0000256" key="4">
    <source>
        <dbReference type="ARBA" id="ARBA00010281"/>
    </source>
</evidence>
<gene>
    <name evidence="8 11" type="primary">glgA</name>
</gene>
<dbReference type="NCBIfam" id="NF001899">
    <property type="entry name" value="PRK00654.1-2"/>
    <property type="match status" value="1"/>
</dbReference>
<feature type="domain" description="Starch synthase catalytic" evidence="10">
    <location>
        <begin position="2"/>
        <end position="235"/>
    </location>
</feature>
<evidence type="ECO:0000313" key="11">
    <source>
        <dbReference type="EMBL" id="ANC58159.1"/>
    </source>
</evidence>
<dbReference type="Gene3D" id="3.40.50.2000">
    <property type="entry name" value="Glycogen Phosphorylase B"/>
    <property type="match status" value="2"/>
</dbReference>
<dbReference type="InterPro" id="IPR013534">
    <property type="entry name" value="Starch_synth_cat_dom"/>
</dbReference>
<dbReference type="GO" id="GO:0009011">
    <property type="term" value="F:alpha-1,4-glucan glucosyltransferase (ADP-glucose donor) activity"/>
    <property type="evidence" value="ECO:0007669"/>
    <property type="project" value="UniProtKB-UniRule"/>
</dbReference>
<evidence type="ECO:0000256" key="5">
    <source>
        <dbReference type="ARBA" id="ARBA00022676"/>
    </source>
</evidence>
<dbReference type="SUPFAM" id="SSF53756">
    <property type="entry name" value="UDP-Glycosyltransferase/glycogen phosphorylase"/>
    <property type="match status" value="1"/>
</dbReference>
<evidence type="ECO:0000256" key="2">
    <source>
        <dbReference type="ARBA" id="ARBA00002764"/>
    </source>
</evidence>
<dbReference type="HAMAP" id="MF_00484">
    <property type="entry name" value="Glycogen_synth"/>
    <property type="match status" value="1"/>
</dbReference>
<comment type="pathway">
    <text evidence="3 8">Glycan biosynthesis; glycogen biosynthesis.</text>
</comment>